<gene>
    <name evidence="2" type="ORF">UJA718_LOCUS36414</name>
</gene>
<feature type="compositionally biased region" description="Polar residues" evidence="1">
    <location>
        <begin position="60"/>
        <end position="70"/>
    </location>
</feature>
<feature type="region of interest" description="Disordered" evidence="1">
    <location>
        <begin position="48"/>
        <end position="70"/>
    </location>
</feature>
<evidence type="ECO:0000313" key="2">
    <source>
        <dbReference type="EMBL" id="CAF4704525.1"/>
    </source>
</evidence>
<name>A0A821IMV5_9BILA</name>
<proteinExistence type="predicted"/>
<dbReference type="Proteomes" id="UP000663873">
    <property type="component" value="Unassembled WGS sequence"/>
</dbReference>
<organism evidence="2 3">
    <name type="scientific">Rotaria socialis</name>
    <dbReference type="NCBI Taxonomy" id="392032"/>
    <lineage>
        <taxon>Eukaryota</taxon>
        <taxon>Metazoa</taxon>
        <taxon>Spiralia</taxon>
        <taxon>Gnathifera</taxon>
        <taxon>Rotifera</taxon>
        <taxon>Eurotatoria</taxon>
        <taxon>Bdelloidea</taxon>
        <taxon>Philodinida</taxon>
        <taxon>Philodinidae</taxon>
        <taxon>Rotaria</taxon>
    </lineage>
</organism>
<keyword evidence="3" id="KW-1185">Reference proteome</keyword>
<protein>
    <submittedName>
        <fullName evidence="2">Uncharacterized protein</fullName>
    </submittedName>
</protein>
<evidence type="ECO:0000313" key="3">
    <source>
        <dbReference type="Proteomes" id="UP000663873"/>
    </source>
</evidence>
<feature type="non-terminal residue" evidence="2">
    <location>
        <position position="70"/>
    </location>
</feature>
<dbReference type="EMBL" id="CAJOBP010035080">
    <property type="protein sequence ID" value="CAF4704525.1"/>
    <property type="molecule type" value="Genomic_DNA"/>
</dbReference>
<evidence type="ECO:0000256" key="1">
    <source>
        <dbReference type="SAM" id="MobiDB-lite"/>
    </source>
</evidence>
<reference evidence="2" key="1">
    <citation type="submission" date="2021-02" db="EMBL/GenBank/DDBJ databases">
        <authorList>
            <person name="Nowell W R."/>
        </authorList>
    </citation>
    <scope>NUCLEOTIDE SEQUENCE</scope>
</reference>
<comment type="caution">
    <text evidence="2">The sequence shown here is derived from an EMBL/GenBank/DDBJ whole genome shotgun (WGS) entry which is preliminary data.</text>
</comment>
<feature type="compositionally biased region" description="Basic and acidic residues" evidence="1">
    <location>
        <begin position="48"/>
        <end position="59"/>
    </location>
</feature>
<dbReference type="AlphaFoldDB" id="A0A821IMV5"/>
<sequence length="70" mass="7557">MFSSSSAVGNGNSHNSAMMMDSNVLRLIRRYDPIAASAICIRGRRSLESSRRGLHEDNGKLNSSLTSSVS</sequence>
<accession>A0A821IMV5</accession>